<reference evidence="1 2" key="1">
    <citation type="submission" date="2024-01" db="EMBL/GenBank/DDBJ databases">
        <title>The genomes of 5 underutilized Papilionoideae crops provide insights into root nodulation and disease resistanc.</title>
        <authorList>
            <person name="Jiang F."/>
        </authorList>
    </citation>
    <scope>NUCLEOTIDE SEQUENCE [LARGE SCALE GENOMIC DNA]</scope>
    <source>
        <strain evidence="1">DUOXIRENSHENG_FW03</strain>
        <tissue evidence="1">Leaves</tissue>
    </source>
</reference>
<keyword evidence="2" id="KW-1185">Reference proteome</keyword>
<dbReference type="EMBL" id="JAYMYS010000007">
    <property type="protein sequence ID" value="KAK7386706.1"/>
    <property type="molecule type" value="Genomic_DNA"/>
</dbReference>
<evidence type="ECO:0000313" key="2">
    <source>
        <dbReference type="Proteomes" id="UP001386955"/>
    </source>
</evidence>
<gene>
    <name evidence="1" type="ORF">VNO78_27041</name>
</gene>
<proteinExistence type="predicted"/>
<protein>
    <submittedName>
        <fullName evidence="1">Uncharacterized protein</fullName>
    </submittedName>
</protein>
<name>A0AAN9S0G8_PSOTE</name>
<sequence length="85" mass="10230">MIFHLCCRGFARESLSQEKCFSIKKLDTRPLYYEACLSDSTLEFDFVFRNIPLQDNRDYFYMDTCLFKDLDVEILFYHFTMGILP</sequence>
<evidence type="ECO:0000313" key="1">
    <source>
        <dbReference type="EMBL" id="KAK7386706.1"/>
    </source>
</evidence>
<accession>A0AAN9S0G8</accession>
<organism evidence="1 2">
    <name type="scientific">Psophocarpus tetragonolobus</name>
    <name type="common">Winged bean</name>
    <name type="synonym">Dolichos tetragonolobus</name>
    <dbReference type="NCBI Taxonomy" id="3891"/>
    <lineage>
        <taxon>Eukaryota</taxon>
        <taxon>Viridiplantae</taxon>
        <taxon>Streptophyta</taxon>
        <taxon>Embryophyta</taxon>
        <taxon>Tracheophyta</taxon>
        <taxon>Spermatophyta</taxon>
        <taxon>Magnoliopsida</taxon>
        <taxon>eudicotyledons</taxon>
        <taxon>Gunneridae</taxon>
        <taxon>Pentapetalae</taxon>
        <taxon>rosids</taxon>
        <taxon>fabids</taxon>
        <taxon>Fabales</taxon>
        <taxon>Fabaceae</taxon>
        <taxon>Papilionoideae</taxon>
        <taxon>50 kb inversion clade</taxon>
        <taxon>NPAAA clade</taxon>
        <taxon>indigoferoid/millettioid clade</taxon>
        <taxon>Phaseoleae</taxon>
        <taxon>Psophocarpus</taxon>
    </lineage>
</organism>
<dbReference type="AlphaFoldDB" id="A0AAN9S0G8"/>
<dbReference type="Proteomes" id="UP001386955">
    <property type="component" value="Unassembled WGS sequence"/>
</dbReference>
<comment type="caution">
    <text evidence="1">The sequence shown here is derived from an EMBL/GenBank/DDBJ whole genome shotgun (WGS) entry which is preliminary data.</text>
</comment>